<dbReference type="Proteomes" id="UP000032266">
    <property type="component" value="Chromosome"/>
</dbReference>
<organism evidence="1 2">
    <name type="scientific">Gynuella sunshinyii YC6258</name>
    <dbReference type="NCBI Taxonomy" id="1445510"/>
    <lineage>
        <taxon>Bacteria</taxon>
        <taxon>Pseudomonadati</taxon>
        <taxon>Pseudomonadota</taxon>
        <taxon>Gammaproteobacteria</taxon>
        <taxon>Oceanospirillales</taxon>
        <taxon>Saccharospirillaceae</taxon>
        <taxon>Gynuella</taxon>
    </lineage>
</organism>
<evidence type="ECO:0000313" key="2">
    <source>
        <dbReference type="Proteomes" id="UP000032266"/>
    </source>
</evidence>
<sequence>MKPLFEVIAFSMTVLPRVLESGYEVLVVTGICLIMTSE</sequence>
<dbReference type="STRING" id="1445510.YC6258_03324"/>
<reference evidence="1 2" key="1">
    <citation type="submission" date="2014-01" db="EMBL/GenBank/DDBJ databases">
        <title>Full genme sequencing of cellulolytic bacterium Gynuella sunshinyii YC6258T gen. nov., sp. nov.</title>
        <authorList>
            <person name="Khan H."/>
            <person name="Chung E.J."/>
            <person name="Chung Y.R."/>
        </authorList>
    </citation>
    <scope>NUCLEOTIDE SEQUENCE [LARGE SCALE GENOMIC DNA]</scope>
    <source>
        <strain evidence="1 2">YC6258</strain>
    </source>
</reference>
<dbReference type="KEGG" id="gsn:YC6258_03324"/>
<name>A0A0C5V7G6_9GAMM</name>
<gene>
    <name evidence="1" type="ORF">YC6258_03324</name>
</gene>
<proteinExistence type="predicted"/>
<dbReference type="HOGENOM" id="CLU_3328489_0_0_6"/>
<evidence type="ECO:0000313" key="1">
    <source>
        <dbReference type="EMBL" id="AJQ95360.1"/>
    </source>
</evidence>
<accession>A0A0C5V7G6</accession>
<dbReference type="AlphaFoldDB" id="A0A0C5V7G6"/>
<protein>
    <submittedName>
        <fullName evidence="1">Uncharacterized protein</fullName>
    </submittedName>
</protein>
<dbReference type="EMBL" id="CP007142">
    <property type="protein sequence ID" value="AJQ95360.1"/>
    <property type="molecule type" value="Genomic_DNA"/>
</dbReference>
<keyword evidence="2" id="KW-1185">Reference proteome</keyword>